<comment type="caution">
    <text evidence="1">The sequence shown here is derived from an EMBL/GenBank/DDBJ whole genome shotgun (WGS) entry which is preliminary data.</text>
</comment>
<evidence type="ECO:0000313" key="1">
    <source>
        <dbReference type="EMBL" id="RCS41542.1"/>
    </source>
</evidence>
<name>A0A368KNW7_9BACT</name>
<reference evidence="1 2" key="1">
    <citation type="submission" date="2018-07" db="EMBL/GenBank/DDBJ databases">
        <title>Comparative genomes isolates from brazilian mangrove.</title>
        <authorList>
            <person name="De Araujo J.E."/>
            <person name="Taketani R.G."/>
            <person name="Silva M.C.P."/>
            <person name="Lourenco M.V."/>
            <person name="Oliveira V.M."/>
            <person name="Andreote F.D."/>
        </authorList>
    </citation>
    <scope>NUCLEOTIDE SEQUENCE [LARGE SCALE GENOMIC DNA]</scope>
    <source>
        <strain evidence="1 2">HEX PRIS-MGV</strain>
    </source>
</reference>
<dbReference type="OrthoDB" id="247948at2"/>
<dbReference type="RefSeq" id="WP_114372864.1">
    <property type="nucleotide sequence ID" value="NZ_QPEX01000045.1"/>
</dbReference>
<dbReference type="EMBL" id="QPEX01000045">
    <property type="protein sequence ID" value="RCS41542.1"/>
    <property type="molecule type" value="Genomic_DNA"/>
</dbReference>
<dbReference type="Pfam" id="PF13289">
    <property type="entry name" value="SIR2_2"/>
    <property type="match status" value="1"/>
</dbReference>
<organism evidence="1 2">
    <name type="scientific">Bremerella cremea</name>
    <dbReference type="NCBI Taxonomy" id="1031537"/>
    <lineage>
        <taxon>Bacteria</taxon>
        <taxon>Pseudomonadati</taxon>
        <taxon>Planctomycetota</taxon>
        <taxon>Planctomycetia</taxon>
        <taxon>Pirellulales</taxon>
        <taxon>Pirellulaceae</taxon>
        <taxon>Bremerella</taxon>
    </lineage>
</organism>
<sequence length="556" mass="62449">MAIDGDINKGLQAALNGNALLFTGAGFSFGATNVKTEKLLAGKELAKQIATRCGISDELELDVAAQFFQEDHGDDELIKLLRSEYTVSDVAKHHLDLAAVPWSRVYTTNYDNVYEFACARLPRDVNPITIDKLPSEVALSSNDCVHINGSILGLTRDTIHSSLKLTRTSYLTDAFSDNAWVDVFRSDVECAEAFFFIGYSLYDLDINRILYATKTLRKKTFFVVSKSPSSVEKRIFSPFGSLAPIGIDGIASYLTKTKATFTPVTTNELPLASFDTALPPSKKPLDIRDSDVFNLLFYGDVNAEFVGQSIRKDTSEYTIKRRVFCELTNEIEANSKTIILHTDLGNGKSILVEQLRSWAHIENRDIFVFRNRSRSVLHEIQQICSQHTSPIIVFENYEFWLDLIKETQSRRPATSTLILTSRSGVHDIFNRDLHEIIGDHIEIDANILRPEDVTHLSEFLTAYGMWGDFADLSTREKEDFIRKQCGATIHAVLLRLLESRTIHERLDKAINAIKTNNDIYKMVISILILRILNIAIDGNLLLDILGIDAQASLTAR</sequence>
<gene>
    <name evidence="1" type="ORF">DTL42_23640</name>
</gene>
<dbReference type="Proteomes" id="UP000253562">
    <property type="component" value="Unassembled WGS sequence"/>
</dbReference>
<protein>
    <recommendedName>
        <fullName evidence="3">SIR2-like domain-containing protein</fullName>
    </recommendedName>
</protein>
<evidence type="ECO:0008006" key="3">
    <source>
        <dbReference type="Google" id="ProtNLM"/>
    </source>
</evidence>
<proteinExistence type="predicted"/>
<accession>A0A368KNW7</accession>
<evidence type="ECO:0000313" key="2">
    <source>
        <dbReference type="Proteomes" id="UP000253562"/>
    </source>
</evidence>
<dbReference type="AlphaFoldDB" id="A0A368KNW7"/>